<protein>
    <recommendedName>
        <fullName evidence="4">Lipoprotein</fullName>
    </recommendedName>
</protein>
<evidence type="ECO:0000256" key="1">
    <source>
        <dbReference type="SAM" id="MobiDB-lite"/>
    </source>
</evidence>
<evidence type="ECO:0000313" key="3">
    <source>
        <dbReference type="Proteomes" id="UP000218890"/>
    </source>
</evidence>
<evidence type="ECO:0008006" key="4">
    <source>
        <dbReference type="Google" id="ProtNLM"/>
    </source>
</evidence>
<gene>
    <name evidence="2" type="ORF">HH1059_25220</name>
</gene>
<dbReference type="KEGG" id="hhk:HH1059_25220"/>
<feature type="region of interest" description="Disordered" evidence="1">
    <location>
        <begin position="93"/>
        <end position="127"/>
    </location>
</feature>
<organism evidence="2 3">
    <name type="scientific">Halorhodospira halochloris</name>
    <name type="common">Ectothiorhodospira halochloris</name>
    <dbReference type="NCBI Taxonomy" id="1052"/>
    <lineage>
        <taxon>Bacteria</taxon>
        <taxon>Pseudomonadati</taxon>
        <taxon>Pseudomonadota</taxon>
        <taxon>Gammaproteobacteria</taxon>
        <taxon>Chromatiales</taxon>
        <taxon>Ectothiorhodospiraceae</taxon>
        <taxon>Halorhodospira</taxon>
    </lineage>
</organism>
<sequence length="152" mass="16539">MVMITPVLRGKPVTAYLVGCAICIGQYGCASPVGQPEISEAEAADEAAADPSAEQPRWVTEPGVKGKRAAVGYAEADEDKEVALMRAKAEINRQGSVQVEGEEEVVASSDRDQSERRSEVQQRSHRMLGGVEVKEEWEDPDDGTVYYWVVAQ</sequence>
<dbReference type="AlphaFoldDB" id="A0A0X8X6S7"/>
<keyword evidence="3" id="KW-1185">Reference proteome</keyword>
<reference evidence="2" key="1">
    <citation type="submission" date="2016-02" db="EMBL/GenBank/DDBJ databases">
        <title>Halorhodospira halochloris DSM-1059 complete genome, version 2.</title>
        <authorList>
            <person name="Tsukatani Y."/>
        </authorList>
    </citation>
    <scope>NUCLEOTIDE SEQUENCE</scope>
    <source>
        <strain evidence="2">DSM 1059</strain>
    </source>
</reference>
<dbReference type="EMBL" id="AP017372">
    <property type="protein sequence ID" value="BAU56599.2"/>
    <property type="molecule type" value="Genomic_DNA"/>
</dbReference>
<accession>A0A0X8X6S7</accession>
<feature type="region of interest" description="Disordered" evidence="1">
    <location>
        <begin position="40"/>
        <end position="61"/>
    </location>
</feature>
<name>A0A0X8X6S7_HALHR</name>
<dbReference type="Proteomes" id="UP000218890">
    <property type="component" value="Chromosome"/>
</dbReference>
<dbReference type="RefSeq" id="WP_162549558.1">
    <property type="nucleotide sequence ID" value="NZ_AP017372.2"/>
</dbReference>
<evidence type="ECO:0000313" key="2">
    <source>
        <dbReference type="EMBL" id="BAU56599.2"/>
    </source>
</evidence>
<feature type="compositionally biased region" description="Basic and acidic residues" evidence="1">
    <location>
        <begin position="109"/>
        <end position="122"/>
    </location>
</feature>
<proteinExistence type="predicted"/>